<sequence>MVKDASCLANQKKRRKSTLRSEERIENSTMNSTTACENSNGYVDEEINELFTLRFETYKKWASTIAKKKCKEILIDHFKNDLSNDFTMMINWLALTNEQSRTILLESSCATKESMELDVALEMLLKMGITDKRSTGPTVEAFRELIAVLCGGLPGQIPELDKLAYFTEVR</sequence>
<accession>A0A368H084</accession>
<dbReference type="EMBL" id="JOJR01000039">
    <property type="protein sequence ID" value="RCN49009.1"/>
    <property type="molecule type" value="Genomic_DNA"/>
</dbReference>
<feature type="region of interest" description="Disordered" evidence="1">
    <location>
        <begin position="1"/>
        <end position="33"/>
    </location>
</feature>
<name>A0A368H084_ANCCA</name>
<organism evidence="2 3">
    <name type="scientific">Ancylostoma caninum</name>
    <name type="common">Dog hookworm</name>
    <dbReference type="NCBI Taxonomy" id="29170"/>
    <lineage>
        <taxon>Eukaryota</taxon>
        <taxon>Metazoa</taxon>
        <taxon>Ecdysozoa</taxon>
        <taxon>Nematoda</taxon>
        <taxon>Chromadorea</taxon>
        <taxon>Rhabditida</taxon>
        <taxon>Rhabditina</taxon>
        <taxon>Rhabditomorpha</taxon>
        <taxon>Strongyloidea</taxon>
        <taxon>Ancylostomatidae</taxon>
        <taxon>Ancylostomatinae</taxon>
        <taxon>Ancylostoma</taxon>
    </lineage>
</organism>
<dbReference type="OrthoDB" id="5872714at2759"/>
<evidence type="ECO:0000313" key="3">
    <source>
        <dbReference type="Proteomes" id="UP000252519"/>
    </source>
</evidence>
<proteinExistence type="predicted"/>
<dbReference type="STRING" id="29170.A0A368H084"/>
<reference evidence="2 3" key="1">
    <citation type="submission" date="2014-10" db="EMBL/GenBank/DDBJ databases">
        <title>Draft genome of the hookworm Ancylostoma caninum.</title>
        <authorList>
            <person name="Mitreva M."/>
        </authorList>
    </citation>
    <scope>NUCLEOTIDE SEQUENCE [LARGE SCALE GENOMIC DNA]</scope>
    <source>
        <strain evidence="2 3">Baltimore</strain>
    </source>
</reference>
<protein>
    <submittedName>
        <fullName evidence="2">Uncharacterized protein</fullName>
    </submittedName>
</protein>
<evidence type="ECO:0000256" key="1">
    <source>
        <dbReference type="SAM" id="MobiDB-lite"/>
    </source>
</evidence>
<keyword evidence="3" id="KW-1185">Reference proteome</keyword>
<comment type="caution">
    <text evidence="2">The sequence shown here is derived from an EMBL/GenBank/DDBJ whole genome shotgun (WGS) entry which is preliminary data.</text>
</comment>
<dbReference type="AlphaFoldDB" id="A0A368H084"/>
<evidence type="ECO:0000313" key="2">
    <source>
        <dbReference type="EMBL" id="RCN49009.1"/>
    </source>
</evidence>
<dbReference type="Proteomes" id="UP000252519">
    <property type="component" value="Unassembled WGS sequence"/>
</dbReference>
<gene>
    <name evidence="2" type="ORF">ANCCAN_04886</name>
</gene>